<dbReference type="CDD" id="cd09917">
    <property type="entry name" value="F-box_SF"/>
    <property type="match status" value="1"/>
</dbReference>
<dbReference type="EMBL" id="JBBBZM010000020">
    <property type="protein sequence ID" value="KAL0638582.1"/>
    <property type="molecule type" value="Genomic_DNA"/>
</dbReference>
<dbReference type="InterPro" id="IPR001810">
    <property type="entry name" value="F-box_dom"/>
</dbReference>
<dbReference type="PROSITE" id="PS50181">
    <property type="entry name" value="FBOX"/>
    <property type="match status" value="1"/>
</dbReference>
<dbReference type="SUPFAM" id="SSF81383">
    <property type="entry name" value="F-box domain"/>
    <property type="match status" value="1"/>
</dbReference>
<feature type="domain" description="F-box" evidence="1">
    <location>
        <begin position="19"/>
        <end position="65"/>
    </location>
</feature>
<comment type="caution">
    <text evidence="2">The sequence shown here is derived from an EMBL/GenBank/DDBJ whole genome shotgun (WGS) entry which is preliminary data.</text>
</comment>
<proteinExistence type="predicted"/>
<sequence>MASASAVPSSYNLASAYKSSPQYRLPTELVHEIFSYLPPSDYGSARLVCRLWYQASLSKLLLRSLLFRMEFNPFNSSCPCFVKPTYYGYWRDASTGVCPETCFCNYKFPDEPISTWDLKSLRTALALALDKWPSTVRVSCGKLIVDMSALFGNYNADWGYSEHQHETELICFSECSGSFVGTVTMAIGKHGEVKRKLWIHRLFTSKYSPSNSFARPNASFLYFVEASRYLPGQLYMTIQLTNFPGTPVVGLRIEEHAAFSAVREIVVSYANNKEEKITFDKFKLDKKIPVGSSSAGTVFYDRNGVTYRSSHRPPQGPGEQQQTIRGLKNWANSFISGERLAHRKETVFHTGPPKRTNLATSWTSRRLLASIGDESLHHMCYRVTVPLPPLSQQGGHCSIIVTPESNIFVCAPSINSPDPEENVHARYKFSVPVRASETVRPRITHITIAPQYFRDFARGVWWMAVCAAYDNGEVWLWQIDTEDFLREGNLSDGIAFPVNLPTHDSDGPSLSQVPKTPLDIRAHQGSELSHQLHIIDNVCDPWPSDFNEEFGKCVSANLYSFSGHALGDTLTKKVKVLLPTPARENDGFKYARACKLGYMPGLEALNFVGRGRTVLAGTKKEIVVWDMRLWRGLERGKLKAEF</sequence>
<evidence type="ECO:0000313" key="3">
    <source>
        <dbReference type="Proteomes" id="UP001447188"/>
    </source>
</evidence>
<evidence type="ECO:0000313" key="2">
    <source>
        <dbReference type="EMBL" id="KAL0638582.1"/>
    </source>
</evidence>
<evidence type="ECO:0000259" key="1">
    <source>
        <dbReference type="PROSITE" id="PS50181"/>
    </source>
</evidence>
<organism evidence="2 3">
    <name type="scientific">Discina gigas</name>
    <dbReference type="NCBI Taxonomy" id="1032678"/>
    <lineage>
        <taxon>Eukaryota</taxon>
        <taxon>Fungi</taxon>
        <taxon>Dikarya</taxon>
        <taxon>Ascomycota</taxon>
        <taxon>Pezizomycotina</taxon>
        <taxon>Pezizomycetes</taxon>
        <taxon>Pezizales</taxon>
        <taxon>Discinaceae</taxon>
        <taxon>Discina</taxon>
    </lineage>
</organism>
<dbReference type="Gene3D" id="1.20.1280.50">
    <property type="match status" value="1"/>
</dbReference>
<dbReference type="Pfam" id="PF12937">
    <property type="entry name" value="F-box-like"/>
    <property type="match status" value="1"/>
</dbReference>
<gene>
    <name evidence="2" type="ORF">Q9L58_002308</name>
</gene>
<keyword evidence="3" id="KW-1185">Reference proteome</keyword>
<accession>A0ABR3GRQ7</accession>
<dbReference type="Proteomes" id="UP001447188">
    <property type="component" value="Unassembled WGS sequence"/>
</dbReference>
<dbReference type="InterPro" id="IPR036047">
    <property type="entry name" value="F-box-like_dom_sf"/>
</dbReference>
<protein>
    <recommendedName>
        <fullName evidence="1">F-box domain-containing protein</fullName>
    </recommendedName>
</protein>
<reference evidence="2 3" key="1">
    <citation type="submission" date="2024-02" db="EMBL/GenBank/DDBJ databases">
        <title>Discinaceae phylogenomics.</title>
        <authorList>
            <person name="Dirks A.C."/>
            <person name="James T.Y."/>
        </authorList>
    </citation>
    <scope>NUCLEOTIDE SEQUENCE [LARGE SCALE GENOMIC DNA]</scope>
    <source>
        <strain evidence="2 3">ACD0624</strain>
    </source>
</reference>
<name>A0ABR3GRQ7_9PEZI</name>
<dbReference type="SMART" id="SM00256">
    <property type="entry name" value="FBOX"/>
    <property type="match status" value="1"/>
</dbReference>